<gene>
    <name evidence="2" type="ORF">GJ668_07220</name>
</gene>
<reference evidence="2 3" key="1">
    <citation type="submission" date="2019-11" db="EMBL/GenBank/DDBJ databases">
        <title>Whole-genome sequence of the anaerobic purple sulfur bacterium Allochromatium palmeri DSM 15591.</title>
        <authorList>
            <person name="Kyndt J.A."/>
            <person name="Meyer T.E."/>
        </authorList>
    </citation>
    <scope>NUCLEOTIDE SEQUENCE [LARGE SCALE GENOMIC DNA]</scope>
    <source>
        <strain evidence="2 3">DSM 15591</strain>
    </source>
</reference>
<feature type="domain" description="DUF2760" evidence="1">
    <location>
        <begin position="60"/>
        <end position="182"/>
    </location>
</feature>
<dbReference type="RefSeq" id="WP_155449477.1">
    <property type="nucleotide sequence ID" value="NZ_WNKT01000011.1"/>
</dbReference>
<evidence type="ECO:0000313" key="3">
    <source>
        <dbReference type="Proteomes" id="UP000434044"/>
    </source>
</evidence>
<dbReference type="EMBL" id="WNKT01000011">
    <property type="protein sequence ID" value="MTW20889.1"/>
    <property type="molecule type" value="Genomic_DNA"/>
</dbReference>
<dbReference type="OrthoDB" id="21395at2"/>
<dbReference type="AlphaFoldDB" id="A0A6N8ED98"/>
<keyword evidence="3" id="KW-1185">Reference proteome</keyword>
<dbReference type="InterPro" id="IPR021212">
    <property type="entry name" value="DUF2760"/>
</dbReference>
<evidence type="ECO:0000259" key="1">
    <source>
        <dbReference type="Pfam" id="PF10816"/>
    </source>
</evidence>
<sequence>MSSSAPSFIRRVSIAFGSLRRALKDPEFARSVAALASATPVHPAAHPAVPATVPLGEAAPDSALLLLGLLQKEGRLVDFLQEEIQGYSDEEIGRGARVVHQGCRKVLRDYLSLAPVRDEPEGSRVTLAPGFDAAAIRPTGHVVGDPPFSGTLAHRGWRVTDTRLPKLTSGHDPRIIAAAEVEL</sequence>
<name>A0A6N8ED98_9GAMM</name>
<proteinExistence type="predicted"/>
<comment type="caution">
    <text evidence="2">The sequence shown here is derived from an EMBL/GenBank/DDBJ whole genome shotgun (WGS) entry which is preliminary data.</text>
</comment>
<evidence type="ECO:0000313" key="2">
    <source>
        <dbReference type="EMBL" id="MTW20889.1"/>
    </source>
</evidence>
<accession>A0A6N8ED98</accession>
<protein>
    <submittedName>
        <fullName evidence="2">DUF2760 domain-containing protein</fullName>
    </submittedName>
</protein>
<organism evidence="2 3">
    <name type="scientific">Allochromatium palmeri</name>
    <dbReference type="NCBI Taxonomy" id="231048"/>
    <lineage>
        <taxon>Bacteria</taxon>
        <taxon>Pseudomonadati</taxon>
        <taxon>Pseudomonadota</taxon>
        <taxon>Gammaproteobacteria</taxon>
        <taxon>Chromatiales</taxon>
        <taxon>Chromatiaceae</taxon>
        <taxon>Allochromatium</taxon>
    </lineage>
</organism>
<dbReference type="Pfam" id="PF10816">
    <property type="entry name" value="DUF2760"/>
    <property type="match status" value="1"/>
</dbReference>
<dbReference type="Proteomes" id="UP000434044">
    <property type="component" value="Unassembled WGS sequence"/>
</dbReference>